<dbReference type="PANTHER" id="PTHR42833">
    <property type="entry name" value="URIDYLATE KINASE"/>
    <property type="match status" value="1"/>
</dbReference>
<dbReference type="EC" id="2.7.4.22" evidence="11"/>
<feature type="binding site" evidence="11">
    <location>
        <begin position="10"/>
        <end position="13"/>
    </location>
    <ligand>
        <name>ATP</name>
        <dbReference type="ChEBI" id="CHEBI:30616"/>
    </ligand>
</feature>
<feature type="binding site" evidence="11">
    <location>
        <position position="160"/>
    </location>
    <ligand>
        <name>ATP</name>
        <dbReference type="ChEBI" id="CHEBI:30616"/>
    </ligand>
</feature>
<gene>
    <name evidence="11" type="primary">pyrH</name>
    <name evidence="13" type="ORF">TheveDRAFT_1049</name>
</gene>
<keyword evidence="4 11" id="KW-0963">Cytoplasm</keyword>
<evidence type="ECO:0000259" key="12">
    <source>
        <dbReference type="Pfam" id="PF00696"/>
    </source>
</evidence>
<evidence type="ECO:0000256" key="2">
    <source>
        <dbReference type="ARBA" id="ARBA00004791"/>
    </source>
</evidence>
<feature type="binding site" evidence="11">
    <location>
        <begin position="133"/>
        <end position="140"/>
    </location>
    <ligand>
        <name>UMP</name>
        <dbReference type="ChEBI" id="CHEBI:57865"/>
    </ligand>
</feature>
<feature type="binding site" evidence="11">
    <location>
        <position position="57"/>
    </location>
    <ligand>
        <name>ATP</name>
        <dbReference type="ChEBI" id="CHEBI:30616"/>
    </ligand>
</feature>
<dbReference type="SUPFAM" id="SSF53633">
    <property type="entry name" value="Carbamate kinase-like"/>
    <property type="match status" value="1"/>
</dbReference>
<evidence type="ECO:0000313" key="13">
    <source>
        <dbReference type="EMBL" id="EHM10177.1"/>
    </source>
</evidence>
<comment type="activity regulation">
    <text evidence="11">Allosterically activated by GTP. Inhibited by UTP.</text>
</comment>
<reference evidence="13 14" key="1">
    <citation type="submission" date="2011-10" db="EMBL/GenBank/DDBJ databases">
        <title>The Noncontiguous Finished genome of Thermanaerovibrio velox DSM 12556.</title>
        <authorList>
            <consortium name="US DOE Joint Genome Institute (JGI-PGF)"/>
            <person name="Lucas S."/>
            <person name="Copeland A."/>
            <person name="Lapidus A."/>
            <person name="Glavina del Rio T."/>
            <person name="Dalin E."/>
            <person name="Tice H."/>
            <person name="Bruce D."/>
            <person name="Goodwin L."/>
            <person name="Pitluck S."/>
            <person name="Peters L."/>
            <person name="Mikhailova N."/>
            <person name="Teshima H."/>
            <person name="Kyrpides N."/>
            <person name="Mavromatis K."/>
            <person name="Ivanova N."/>
            <person name="Markowitz V."/>
            <person name="Cheng J.-F."/>
            <person name="Hugenholtz P."/>
            <person name="Woyke T."/>
            <person name="Wu D."/>
            <person name="Spring S."/>
            <person name="Brambilla E.-M."/>
            <person name="Klenk H.-P."/>
            <person name="Eisen J.A."/>
        </authorList>
    </citation>
    <scope>NUCLEOTIDE SEQUENCE [LARGE SCALE GENOMIC DNA]</scope>
    <source>
        <strain evidence="13 14">DSM 12556</strain>
    </source>
</reference>
<evidence type="ECO:0000256" key="10">
    <source>
        <dbReference type="ARBA" id="ARBA00047767"/>
    </source>
</evidence>
<dbReference type="CDD" id="cd04254">
    <property type="entry name" value="AAK_UMPK-PyrH-Ec"/>
    <property type="match status" value="1"/>
</dbReference>
<comment type="subcellular location">
    <subcellularLocation>
        <location evidence="1 11">Cytoplasm</location>
    </subcellularLocation>
</comment>
<evidence type="ECO:0000256" key="3">
    <source>
        <dbReference type="ARBA" id="ARBA00007614"/>
    </source>
</evidence>
<feature type="region of interest" description="Involved in allosteric activation by GTP" evidence="11">
    <location>
        <begin position="18"/>
        <end position="23"/>
    </location>
</feature>
<evidence type="ECO:0000256" key="6">
    <source>
        <dbReference type="ARBA" id="ARBA00022741"/>
    </source>
</evidence>
<dbReference type="AlphaFoldDB" id="H0US88"/>
<dbReference type="PIRSF" id="PIRSF005650">
    <property type="entry name" value="Uridylate_kin"/>
    <property type="match status" value="1"/>
</dbReference>
<dbReference type="HOGENOM" id="CLU_033861_0_0_0"/>
<keyword evidence="11" id="KW-0021">Allosteric enzyme</keyword>
<evidence type="ECO:0000256" key="5">
    <source>
        <dbReference type="ARBA" id="ARBA00022679"/>
    </source>
</evidence>
<evidence type="ECO:0000256" key="7">
    <source>
        <dbReference type="ARBA" id="ARBA00022777"/>
    </source>
</evidence>
<evidence type="ECO:0000256" key="8">
    <source>
        <dbReference type="ARBA" id="ARBA00022840"/>
    </source>
</evidence>
<dbReference type="Proteomes" id="UP000005730">
    <property type="component" value="Chromosome"/>
</dbReference>
<evidence type="ECO:0000256" key="4">
    <source>
        <dbReference type="ARBA" id="ARBA00022490"/>
    </source>
</evidence>
<accession>H0US88</accession>
<keyword evidence="9 11" id="KW-0665">Pyrimidine biosynthesis</keyword>
<dbReference type="Gene3D" id="3.40.1160.10">
    <property type="entry name" value="Acetylglutamate kinase-like"/>
    <property type="match status" value="1"/>
</dbReference>
<dbReference type="InterPro" id="IPR011817">
    <property type="entry name" value="Uridylate_kinase"/>
</dbReference>
<comment type="pathway">
    <text evidence="2 11">Pyrimidine metabolism; CTP biosynthesis via de novo pathway; UDP from UMP (UMPK route): step 1/1.</text>
</comment>
<dbReference type="GO" id="GO:0005524">
    <property type="term" value="F:ATP binding"/>
    <property type="evidence" value="ECO:0007669"/>
    <property type="project" value="UniProtKB-KW"/>
</dbReference>
<dbReference type="FunFam" id="3.40.1160.10:FF:000001">
    <property type="entry name" value="Uridylate kinase"/>
    <property type="match status" value="1"/>
</dbReference>
<dbReference type="eggNOG" id="COG0528">
    <property type="taxonomic scope" value="Bacteria"/>
</dbReference>
<feature type="binding site" evidence="11">
    <location>
        <position position="169"/>
    </location>
    <ligand>
        <name>ATP</name>
        <dbReference type="ChEBI" id="CHEBI:30616"/>
    </ligand>
</feature>
<sequence length="242" mass="25931">MGRYNRVLLKLSGEILAGKSGFGLDLEEVSNICAEIADVAREGIQVAMVVGGGNIMRGQQAVQKGMERAQADSMGMLATVINALALQDSLERMGMSTRVQTAVEMRQVAEPFIRRRAIRHLEKGRIVIFAAGTGSPYFSTDTAAALRASEIGASCLLKATKVDGIYDDDPAKNPQAKRLSSVSYREALTKGLKIMDAAAFALCQENNIPIIVFDVLKRGNLRSLLVDDKPVGSVVCSNPVGC</sequence>
<feature type="binding site" evidence="11">
    <location>
        <position position="72"/>
    </location>
    <ligand>
        <name>UMP</name>
        <dbReference type="ChEBI" id="CHEBI:57865"/>
    </ligand>
</feature>
<dbReference type="GO" id="GO:0044210">
    <property type="term" value="P:'de novo' CTP biosynthetic process"/>
    <property type="evidence" value="ECO:0007669"/>
    <property type="project" value="UniProtKB-UniRule"/>
</dbReference>
<evidence type="ECO:0000256" key="9">
    <source>
        <dbReference type="ARBA" id="ARBA00022975"/>
    </source>
</evidence>
<dbReference type="InterPro" id="IPR001048">
    <property type="entry name" value="Asp/Glu/Uridylate_kinase"/>
</dbReference>
<keyword evidence="5 11" id="KW-0808">Transferase</keyword>
<dbReference type="InterPro" id="IPR036393">
    <property type="entry name" value="AceGlu_kinase-like_sf"/>
</dbReference>
<dbReference type="HAMAP" id="MF_01220_B">
    <property type="entry name" value="PyrH_B"/>
    <property type="match status" value="1"/>
</dbReference>
<comment type="subunit">
    <text evidence="11">Homohexamer.</text>
</comment>
<organism evidence="13 14">
    <name type="scientific">Thermanaerovibrio velox DSM 12556</name>
    <dbReference type="NCBI Taxonomy" id="926567"/>
    <lineage>
        <taxon>Bacteria</taxon>
        <taxon>Thermotogati</taxon>
        <taxon>Synergistota</taxon>
        <taxon>Synergistia</taxon>
        <taxon>Synergistales</taxon>
        <taxon>Synergistaceae</taxon>
        <taxon>Thermanaerovibrio</taxon>
    </lineage>
</organism>
<dbReference type="GO" id="GO:0006225">
    <property type="term" value="P:UDP biosynthetic process"/>
    <property type="evidence" value="ECO:0007669"/>
    <property type="project" value="TreeGrafter"/>
</dbReference>
<dbReference type="EMBL" id="CM001377">
    <property type="protein sequence ID" value="EHM10177.1"/>
    <property type="molecule type" value="Genomic_DNA"/>
</dbReference>
<dbReference type="RefSeq" id="WP_006583671.1">
    <property type="nucleotide sequence ID" value="NZ_CM001377.1"/>
</dbReference>
<dbReference type="OrthoDB" id="9807458at2"/>
<dbReference type="GO" id="GO:0033862">
    <property type="term" value="F:UMP kinase activity"/>
    <property type="evidence" value="ECO:0007669"/>
    <property type="project" value="UniProtKB-EC"/>
</dbReference>
<comment type="similarity">
    <text evidence="3 11">Belongs to the UMP kinase family.</text>
</comment>
<keyword evidence="8 11" id="KW-0067">ATP-binding</keyword>
<keyword evidence="7 11" id="KW-0418">Kinase</keyword>
<dbReference type="Pfam" id="PF00696">
    <property type="entry name" value="AA_kinase"/>
    <property type="match status" value="1"/>
</dbReference>
<keyword evidence="14" id="KW-1185">Reference proteome</keyword>
<evidence type="ECO:0000256" key="1">
    <source>
        <dbReference type="ARBA" id="ARBA00004496"/>
    </source>
</evidence>
<comment type="catalytic activity">
    <reaction evidence="10 11">
        <text>UMP + ATP = UDP + ADP</text>
        <dbReference type="Rhea" id="RHEA:24400"/>
        <dbReference type="ChEBI" id="CHEBI:30616"/>
        <dbReference type="ChEBI" id="CHEBI:57865"/>
        <dbReference type="ChEBI" id="CHEBI:58223"/>
        <dbReference type="ChEBI" id="CHEBI:456216"/>
        <dbReference type="EC" id="2.7.4.22"/>
    </reaction>
</comment>
<dbReference type="PANTHER" id="PTHR42833:SF4">
    <property type="entry name" value="URIDYLATE KINASE PUMPKIN, CHLOROPLASTIC"/>
    <property type="match status" value="1"/>
</dbReference>
<feature type="domain" description="Aspartate/glutamate/uridylate kinase" evidence="12">
    <location>
        <begin position="5"/>
        <end position="214"/>
    </location>
</feature>
<keyword evidence="6 11" id="KW-0547">Nucleotide-binding</keyword>
<evidence type="ECO:0000313" key="14">
    <source>
        <dbReference type="Proteomes" id="UP000005730"/>
    </source>
</evidence>
<protein>
    <recommendedName>
        <fullName evidence="11">Uridylate kinase</fullName>
        <shortName evidence="11">UK</shortName>
        <ecNumber evidence="11">2.7.4.22</ecNumber>
    </recommendedName>
    <alternativeName>
        <fullName evidence="11">Uridine monophosphate kinase</fullName>
        <shortName evidence="11">UMP kinase</shortName>
        <shortName evidence="11">UMPK</shortName>
    </alternativeName>
</protein>
<dbReference type="UniPathway" id="UPA00159">
    <property type="reaction ID" value="UER00275"/>
</dbReference>
<dbReference type="NCBIfam" id="TIGR02075">
    <property type="entry name" value="pyrH_bact"/>
    <property type="match status" value="1"/>
</dbReference>
<feature type="binding site" evidence="11">
    <location>
        <position position="52"/>
    </location>
    <ligand>
        <name>UMP</name>
        <dbReference type="ChEBI" id="CHEBI:57865"/>
    </ligand>
</feature>
<evidence type="ECO:0000256" key="11">
    <source>
        <dbReference type="HAMAP-Rule" id="MF_01220"/>
    </source>
</evidence>
<feature type="binding site" evidence="11">
    <location>
        <position position="166"/>
    </location>
    <ligand>
        <name>ATP</name>
        <dbReference type="ChEBI" id="CHEBI:30616"/>
    </ligand>
</feature>
<proteinExistence type="inferred from homology"/>
<comment type="function">
    <text evidence="11">Catalyzes the reversible phosphorylation of UMP to UDP.</text>
</comment>
<dbReference type="STRING" id="926567.TheveDRAFT_1049"/>
<dbReference type="GO" id="GO:0005737">
    <property type="term" value="C:cytoplasm"/>
    <property type="evidence" value="ECO:0007669"/>
    <property type="project" value="UniProtKB-SubCell"/>
</dbReference>
<feature type="binding site" evidence="11">
    <location>
        <position position="53"/>
    </location>
    <ligand>
        <name>ATP</name>
        <dbReference type="ChEBI" id="CHEBI:30616"/>
    </ligand>
</feature>
<name>H0US88_9BACT</name>
<comment type="caution">
    <text evidence="11">Lacks conserved residue(s) required for the propagation of feature annotation.</text>
</comment>
<dbReference type="InterPro" id="IPR015963">
    <property type="entry name" value="Uridylate_kinase_bac"/>
</dbReference>